<protein>
    <submittedName>
        <fullName evidence="1">Uncharacterized protein</fullName>
    </submittedName>
</protein>
<gene>
    <name evidence="1" type="ORF">AACT_2870</name>
</gene>
<dbReference type="KEGG" id="paco:AACT_2870"/>
<evidence type="ECO:0000313" key="2">
    <source>
        <dbReference type="Proteomes" id="UP000503483"/>
    </source>
</evidence>
<organism evidence="1 2">
    <name type="scientific">Arcobacter acticola</name>
    <dbReference type="NCBI Taxonomy" id="1849015"/>
    <lineage>
        <taxon>Bacteria</taxon>
        <taxon>Pseudomonadati</taxon>
        <taxon>Campylobacterota</taxon>
        <taxon>Epsilonproteobacteria</taxon>
        <taxon>Campylobacterales</taxon>
        <taxon>Arcobacteraceae</taxon>
        <taxon>Arcobacter</taxon>
    </lineage>
</organism>
<name>A0A6M8EEB7_9BACT</name>
<evidence type="ECO:0000313" key="1">
    <source>
        <dbReference type="EMBL" id="QKE29933.1"/>
    </source>
</evidence>
<accession>A0A6M8EEB7</accession>
<proteinExistence type="predicted"/>
<dbReference type="EMBL" id="CP042652">
    <property type="protein sequence ID" value="QKE29933.1"/>
    <property type="molecule type" value="Genomic_DNA"/>
</dbReference>
<sequence length="76" mass="8933">MKNKTKIPFDPNNFDTSITVKELTNKFTHLLDLDYKKISLANEIIPLNYEIISKDYVDFTSSKIEDYFHFEVDAVI</sequence>
<dbReference type="RefSeq" id="WP_172128124.1">
    <property type="nucleotide sequence ID" value="NZ_CP042652.1"/>
</dbReference>
<reference evidence="1 2" key="1">
    <citation type="submission" date="2019-08" db="EMBL/GenBank/DDBJ databases">
        <title>Complete genome sequence of Arcobacter acticola.</title>
        <authorList>
            <person name="Miller W."/>
        </authorList>
    </citation>
    <scope>NUCLEOTIDE SEQUENCE [LARGE SCALE GENOMIC DNA]</scope>
    <source>
        <strain evidence="1 2">KCTC 52212</strain>
    </source>
</reference>
<dbReference type="Proteomes" id="UP000503483">
    <property type="component" value="Chromosome"/>
</dbReference>
<keyword evidence="2" id="KW-1185">Reference proteome</keyword>
<dbReference type="AlphaFoldDB" id="A0A6M8EEB7"/>